<dbReference type="Gene3D" id="3.20.20.100">
    <property type="entry name" value="NADP-dependent oxidoreductase domain"/>
    <property type="match status" value="1"/>
</dbReference>
<dbReference type="OrthoDB" id="48988at2759"/>
<sequence length="180" mass="18520">MASVPDSAALPRRPLGNTGLEVSVLGFGASPLGGVFGPVVESDAVECVHHAFRRGINLFDTSPYYGLTKSETVLGAALRDLPRSEYVLSTKVGGQPDVATTLVGMFTKDMVDQNIDTTLTALGLAQRGPSEAGSAEAEAATEAALAEALRLLEPVKDLGWASGRPLPPGAEGDDWGTGAA</sequence>
<comment type="caution">
    <text evidence="3">The sequence shown here is derived from an EMBL/GenBank/DDBJ whole genome shotgun (WGS) entry which is preliminary data.</text>
</comment>
<dbReference type="Proteomes" id="UP000075714">
    <property type="component" value="Unassembled WGS sequence"/>
</dbReference>
<evidence type="ECO:0000313" key="3">
    <source>
        <dbReference type="EMBL" id="KXZ42197.1"/>
    </source>
</evidence>
<dbReference type="PANTHER" id="PTHR42686">
    <property type="entry name" value="GH17980P-RELATED"/>
    <property type="match status" value="1"/>
</dbReference>
<evidence type="ECO:0000313" key="4">
    <source>
        <dbReference type="Proteomes" id="UP000075714"/>
    </source>
</evidence>
<dbReference type="InterPro" id="IPR036812">
    <property type="entry name" value="NAD(P)_OxRdtase_dom_sf"/>
</dbReference>
<organism evidence="3 4">
    <name type="scientific">Gonium pectorale</name>
    <name type="common">Green alga</name>
    <dbReference type="NCBI Taxonomy" id="33097"/>
    <lineage>
        <taxon>Eukaryota</taxon>
        <taxon>Viridiplantae</taxon>
        <taxon>Chlorophyta</taxon>
        <taxon>core chlorophytes</taxon>
        <taxon>Chlorophyceae</taxon>
        <taxon>CS clade</taxon>
        <taxon>Chlamydomonadales</taxon>
        <taxon>Volvocaceae</taxon>
        <taxon>Gonium</taxon>
    </lineage>
</organism>
<feature type="region of interest" description="Disordered" evidence="1">
    <location>
        <begin position="160"/>
        <end position="180"/>
    </location>
</feature>
<accession>A0A150FX89</accession>
<dbReference type="AlphaFoldDB" id="A0A150FX89"/>
<proteinExistence type="predicted"/>
<dbReference type="STRING" id="33097.A0A150FX89"/>
<keyword evidence="4" id="KW-1185">Reference proteome</keyword>
<feature type="domain" description="NADP-dependent oxidoreductase" evidence="2">
    <location>
        <begin position="25"/>
        <end position="124"/>
    </location>
</feature>
<dbReference type="GO" id="GO:0005829">
    <property type="term" value="C:cytosol"/>
    <property type="evidence" value="ECO:0007669"/>
    <property type="project" value="TreeGrafter"/>
</dbReference>
<dbReference type="SUPFAM" id="SSF51430">
    <property type="entry name" value="NAD(P)-linked oxidoreductase"/>
    <property type="match status" value="1"/>
</dbReference>
<reference evidence="4" key="1">
    <citation type="journal article" date="2016" name="Nat. Commun.">
        <title>The Gonium pectorale genome demonstrates co-option of cell cycle regulation during the evolution of multicellularity.</title>
        <authorList>
            <person name="Hanschen E.R."/>
            <person name="Marriage T.N."/>
            <person name="Ferris P.J."/>
            <person name="Hamaji T."/>
            <person name="Toyoda A."/>
            <person name="Fujiyama A."/>
            <person name="Neme R."/>
            <person name="Noguchi H."/>
            <person name="Minakuchi Y."/>
            <person name="Suzuki M."/>
            <person name="Kawai-Toyooka H."/>
            <person name="Smith D.R."/>
            <person name="Sparks H."/>
            <person name="Anderson J."/>
            <person name="Bakaric R."/>
            <person name="Luria V."/>
            <person name="Karger A."/>
            <person name="Kirschner M.W."/>
            <person name="Durand P.M."/>
            <person name="Michod R.E."/>
            <person name="Nozaki H."/>
            <person name="Olson B.J."/>
        </authorList>
    </citation>
    <scope>NUCLEOTIDE SEQUENCE [LARGE SCALE GENOMIC DNA]</scope>
    <source>
        <strain evidence="4">NIES-2863</strain>
    </source>
</reference>
<name>A0A150FX89_GONPE</name>
<gene>
    <name evidence="3" type="ORF">GPECTOR_185g280</name>
</gene>
<protein>
    <recommendedName>
        <fullName evidence="2">NADP-dependent oxidoreductase domain-containing protein</fullName>
    </recommendedName>
</protein>
<evidence type="ECO:0000259" key="2">
    <source>
        <dbReference type="Pfam" id="PF00248"/>
    </source>
</evidence>
<evidence type="ECO:0000256" key="1">
    <source>
        <dbReference type="SAM" id="MobiDB-lite"/>
    </source>
</evidence>
<dbReference type="InterPro" id="IPR023210">
    <property type="entry name" value="NADP_OxRdtase_dom"/>
</dbReference>
<dbReference type="PANTHER" id="PTHR42686:SF1">
    <property type="entry name" value="GH17980P-RELATED"/>
    <property type="match status" value="1"/>
</dbReference>
<dbReference type="EMBL" id="LSYV01000185">
    <property type="protein sequence ID" value="KXZ42197.1"/>
    <property type="molecule type" value="Genomic_DNA"/>
</dbReference>
<dbReference type="Pfam" id="PF00248">
    <property type="entry name" value="Aldo_ket_red"/>
    <property type="match status" value="1"/>
</dbReference>
<dbReference type="InterPro" id="IPR020471">
    <property type="entry name" value="AKR"/>
</dbReference>
<dbReference type="GO" id="GO:0016491">
    <property type="term" value="F:oxidoreductase activity"/>
    <property type="evidence" value="ECO:0007669"/>
    <property type="project" value="InterPro"/>
</dbReference>